<dbReference type="Proteomes" id="UP000320475">
    <property type="component" value="Unassembled WGS sequence"/>
</dbReference>
<sequence>MLANNLQSPRPSSAISSGSSIHSLPDANTASPTKKPPSSKGTLRRELDEALHRISELERQQDTIKKINVTLTAELKTIRQQWKITQGLVATKDGQLWQLSRKIIGDQPISDITRVLEAAGIASASHKEGLIGRIEELAHNTCDDKIEKPHAATSPSPSDEHLKHLMQTLYADSSPAFASSEDAWTGIISDVKILKQQVSEQRCLAKNYQAQIEDLHTKTQSYEKLLENMAHEASVRTSQLDAEKNLVINEAMERAIASENERLRVQTLANDLIRKGEEEMARLSREKEELKSQSSKQAQLEAKLLHMSKMAHKTCPRLFGSQTLGRMVYGDLHKIYASNWTPDCQAKDCFDCGKCFNMFTRRHHCRKCGGVFCASHIKNTVPLSLSDLSYSPEHGLPTKVCVTCFQDIHDQNPLDLESVSTPNDDQGVAMNVDTE</sequence>
<dbReference type="SUPFAM" id="SSF57903">
    <property type="entry name" value="FYVE/PHD zinc finger"/>
    <property type="match status" value="1"/>
</dbReference>
<dbReference type="GO" id="GO:0008270">
    <property type="term" value="F:zinc ion binding"/>
    <property type="evidence" value="ECO:0007669"/>
    <property type="project" value="UniProtKB-KW"/>
</dbReference>
<name>A0A507DBS3_9FUNG</name>
<comment type="caution">
    <text evidence="8">The sequence shown here is derived from an EMBL/GenBank/DDBJ whole genome shotgun (WGS) entry which is preliminary data.</text>
</comment>
<evidence type="ECO:0000313" key="9">
    <source>
        <dbReference type="EMBL" id="TPX50796.1"/>
    </source>
</evidence>
<evidence type="ECO:0000313" key="10">
    <source>
        <dbReference type="Proteomes" id="UP000317494"/>
    </source>
</evidence>
<accession>A0A507DBS3</accession>
<dbReference type="PANTHER" id="PTHR23164">
    <property type="entry name" value="EARLY ENDOSOME ANTIGEN 1"/>
    <property type="match status" value="1"/>
</dbReference>
<dbReference type="Pfam" id="PF01363">
    <property type="entry name" value="FYVE"/>
    <property type="match status" value="1"/>
</dbReference>
<keyword evidence="3" id="KW-0862">Zinc</keyword>
<dbReference type="PROSITE" id="PS50178">
    <property type="entry name" value="ZF_FYVE"/>
    <property type="match status" value="1"/>
</dbReference>
<evidence type="ECO:0000313" key="11">
    <source>
        <dbReference type="Proteomes" id="UP000320475"/>
    </source>
</evidence>
<dbReference type="EMBL" id="QEAM01000041">
    <property type="protein sequence ID" value="TPX49034.1"/>
    <property type="molecule type" value="Genomic_DNA"/>
</dbReference>
<keyword evidence="2 4" id="KW-0863">Zinc-finger</keyword>
<evidence type="ECO:0000256" key="2">
    <source>
        <dbReference type="ARBA" id="ARBA00022771"/>
    </source>
</evidence>
<protein>
    <recommendedName>
        <fullName evidence="7">FYVE-type domain-containing protein</fullName>
    </recommendedName>
</protein>
<dbReference type="AlphaFoldDB" id="A0A507DBS3"/>
<dbReference type="InterPro" id="IPR013083">
    <property type="entry name" value="Znf_RING/FYVE/PHD"/>
</dbReference>
<evidence type="ECO:0000256" key="1">
    <source>
        <dbReference type="ARBA" id="ARBA00022723"/>
    </source>
</evidence>
<dbReference type="Proteomes" id="UP000317494">
    <property type="component" value="Unassembled WGS sequence"/>
</dbReference>
<dbReference type="InterPro" id="IPR000306">
    <property type="entry name" value="Znf_FYVE"/>
</dbReference>
<dbReference type="EMBL" id="QEAN01000062">
    <property type="protein sequence ID" value="TPX50796.1"/>
    <property type="molecule type" value="Genomic_DNA"/>
</dbReference>
<evidence type="ECO:0000256" key="5">
    <source>
        <dbReference type="SAM" id="Coils"/>
    </source>
</evidence>
<organism evidence="8 11">
    <name type="scientific">Synchytrium endobioticum</name>
    <dbReference type="NCBI Taxonomy" id="286115"/>
    <lineage>
        <taxon>Eukaryota</taxon>
        <taxon>Fungi</taxon>
        <taxon>Fungi incertae sedis</taxon>
        <taxon>Chytridiomycota</taxon>
        <taxon>Chytridiomycota incertae sedis</taxon>
        <taxon>Chytridiomycetes</taxon>
        <taxon>Synchytriales</taxon>
        <taxon>Synchytriaceae</taxon>
        <taxon>Synchytrium</taxon>
    </lineage>
</organism>
<dbReference type="STRING" id="286115.A0A507DBS3"/>
<dbReference type="Gene3D" id="3.30.40.10">
    <property type="entry name" value="Zinc/RING finger domain, C3HC4 (zinc finger)"/>
    <property type="match status" value="1"/>
</dbReference>
<feature type="coiled-coil region" evidence="5">
    <location>
        <begin position="191"/>
        <end position="225"/>
    </location>
</feature>
<dbReference type="SMART" id="SM00064">
    <property type="entry name" value="FYVE"/>
    <property type="match status" value="1"/>
</dbReference>
<evidence type="ECO:0000313" key="8">
    <source>
        <dbReference type="EMBL" id="TPX49034.1"/>
    </source>
</evidence>
<dbReference type="InterPro" id="IPR017455">
    <property type="entry name" value="Znf_FYVE-rel"/>
</dbReference>
<evidence type="ECO:0000259" key="7">
    <source>
        <dbReference type="PROSITE" id="PS50178"/>
    </source>
</evidence>
<evidence type="ECO:0000256" key="4">
    <source>
        <dbReference type="PROSITE-ProRule" id="PRU00091"/>
    </source>
</evidence>
<reference evidence="10 11" key="1">
    <citation type="journal article" date="2019" name="Sci. Rep.">
        <title>Comparative genomics of chytrid fungi reveal insights into the obligate biotrophic and pathogenic lifestyle of Synchytrium endobioticum.</title>
        <authorList>
            <person name="van de Vossenberg B.T.L.H."/>
            <person name="Warris S."/>
            <person name="Nguyen H.D.T."/>
            <person name="van Gent-Pelzer M.P.E."/>
            <person name="Joly D.L."/>
            <person name="van de Geest H.C."/>
            <person name="Bonants P.J.M."/>
            <person name="Smith D.S."/>
            <person name="Levesque C.A."/>
            <person name="van der Lee T.A.J."/>
        </authorList>
    </citation>
    <scope>NUCLEOTIDE SEQUENCE [LARGE SCALE GENOMIC DNA]</scope>
    <source>
        <strain evidence="8 11">LEV6574</strain>
        <strain evidence="9 10">MB42</strain>
    </source>
</reference>
<feature type="region of interest" description="Disordered" evidence="6">
    <location>
        <begin position="415"/>
        <end position="435"/>
    </location>
</feature>
<keyword evidence="1" id="KW-0479">Metal-binding</keyword>
<keyword evidence="5" id="KW-0175">Coiled coil</keyword>
<proteinExistence type="predicted"/>
<feature type="compositionally biased region" description="Low complexity" evidence="6">
    <location>
        <begin position="8"/>
        <end position="23"/>
    </location>
</feature>
<gene>
    <name evidence="8" type="ORF">SeLEV6574_g01697</name>
    <name evidence="9" type="ORF">SeMB42_g02129</name>
</gene>
<evidence type="ECO:0000256" key="3">
    <source>
        <dbReference type="ARBA" id="ARBA00022833"/>
    </source>
</evidence>
<dbReference type="OrthoDB" id="660555at2759"/>
<feature type="region of interest" description="Disordered" evidence="6">
    <location>
        <begin position="1"/>
        <end position="44"/>
    </location>
</feature>
<dbReference type="VEuPathDB" id="FungiDB:SeMB42_g02129"/>
<dbReference type="PANTHER" id="PTHR23164:SF30">
    <property type="entry name" value="EARLY ENDOSOME ANTIGEN 1"/>
    <property type="match status" value="1"/>
</dbReference>
<evidence type="ECO:0000256" key="6">
    <source>
        <dbReference type="SAM" id="MobiDB-lite"/>
    </source>
</evidence>
<feature type="domain" description="FYVE-type" evidence="7">
    <location>
        <begin position="343"/>
        <end position="409"/>
    </location>
</feature>
<dbReference type="InterPro" id="IPR011011">
    <property type="entry name" value="Znf_FYVE_PHD"/>
</dbReference>
<dbReference type="CDD" id="cd15760">
    <property type="entry name" value="FYVE_scVPS27p_like"/>
    <property type="match status" value="1"/>
</dbReference>
<feature type="coiled-coil region" evidence="5">
    <location>
        <begin position="273"/>
        <end position="303"/>
    </location>
</feature>
<keyword evidence="10" id="KW-1185">Reference proteome</keyword>